<dbReference type="Proteomes" id="UP001375382">
    <property type="component" value="Unassembled WGS sequence"/>
</dbReference>
<dbReference type="EMBL" id="JALAAR010000001">
    <property type="protein sequence ID" value="MEH8015820.1"/>
    <property type="molecule type" value="Genomic_DNA"/>
</dbReference>
<dbReference type="Pfam" id="PF00881">
    <property type="entry name" value="Nitroreductase"/>
    <property type="match status" value="2"/>
</dbReference>
<keyword evidence="5" id="KW-1185">Reference proteome</keyword>
<evidence type="ECO:0000313" key="4">
    <source>
        <dbReference type="EMBL" id="MEH8015820.1"/>
    </source>
</evidence>
<dbReference type="InterPro" id="IPR029479">
    <property type="entry name" value="Nitroreductase"/>
</dbReference>
<organism evidence="4 5">
    <name type="scientific">Rheinheimera muenzenbergensis</name>
    <dbReference type="NCBI Taxonomy" id="1193628"/>
    <lineage>
        <taxon>Bacteria</taxon>
        <taxon>Pseudomonadati</taxon>
        <taxon>Pseudomonadota</taxon>
        <taxon>Gammaproteobacteria</taxon>
        <taxon>Chromatiales</taxon>
        <taxon>Chromatiaceae</taxon>
        <taxon>Rheinheimera</taxon>
    </lineage>
</organism>
<protein>
    <submittedName>
        <fullName evidence="4">Nitroreductase family protein</fullName>
    </submittedName>
</protein>
<sequence length="351" mass="40281">MRYWLSSRIPVPIKLKIRQVANNTTLGFARMFSQNGFLASLYYTFFNRQFYREHKAVLHGRLVYQRSVNNMQQSSALLRRNIHRLEKGLIMRPRRPVFALDYLDETISCFEKALHTPDFCREELQWANDVLEEYFSVVAEQPVISAAKRKFEQLKRPTSTEAVPYAYAELGVADCSYQQLMTLMQRRRSVRWFLQKAVDKELLNLACQAATTAPSACNRQPYQFFVMHGAEAVDVAKCAMGTIGFADNFPCVVAVVGDLSSYPAERDRHVIYIDASLAAMQFMLALETLGLSSCPINWPDIEQREQQLSKMLNLEYHQRTVMLLAIGYADPEGGIAYSQKKSHSLLFRDIS</sequence>
<feature type="domain" description="Nitroreductase" evidence="3">
    <location>
        <begin position="185"/>
        <end position="232"/>
    </location>
</feature>
<evidence type="ECO:0000259" key="3">
    <source>
        <dbReference type="Pfam" id="PF00881"/>
    </source>
</evidence>
<dbReference type="PANTHER" id="PTHR43673:SF10">
    <property type="entry name" value="NADH DEHYDROGENASE_NAD(P)H NITROREDUCTASE XCC3605-RELATED"/>
    <property type="match status" value="1"/>
</dbReference>
<evidence type="ECO:0000256" key="1">
    <source>
        <dbReference type="ARBA" id="ARBA00007118"/>
    </source>
</evidence>
<comment type="similarity">
    <text evidence="1">Belongs to the nitroreductase family.</text>
</comment>
<feature type="domain" description="Nitroreductase" evidence="3">
    <location>
        <begin position="246"/>
        <end position="328"/>
    </location>
</feature>
<dbReference type="Gene3D" id="3.40.109.10">
    <property type="entry name" value="NADH Oxidase"/>
    <property type="match status" value="1"/>
</dbReference>
<dbReference type="SUPFAM" id="SSF55469">
    <property type="entry name" value="FMN-dependent nitroreductase-like"/>
    <property type="match status" value="1"/>
</dbReference>
<dbReference type="PANTHER" id="PTHR43673">
    <property type="entry name" value="NAD(P)H NITROREDUCTASE YDGI-RELATED"/>
    <property type="match status" value="1"/>
</dbReference>
<accession>A0ABU8C1Q1</accession>
<dbReference type="CDD" id="cd02062">
    <property type="entry name" value="Nitro_FMN_reductase"/>
    <property type="match status" value="1"/>
</dbReference>
<gene>
    <name evidence="4" type="ORF">MN202_01125</name>
</gene>
<dbReference type="InterPro" id="IPR000415">
    <property type="entry name" value="Nitroreductase-like"/>
</dbReference>
<dbReference type="RefSeq" id="WP_335734240.1">
    <property type="nucleotide sequence ID" value="NZ_JALAAR010000001.1"/>
</dbReference>
<name>A0ABU8C1Q1_9GAMM</name>
<keyword evidence="2" id="KW-0560">Oxidoreductase</keyword>
<evidence type="ECO:0000313" key="5">
    <source>
        <dbReference type="Proteomes" id="UP001375382"/>
    </source>
</evidence>
<comment type="caution">
    <text evidence="4">The sequence shown here is derived from an EMBL/GenBank/DDBJ whole genome shotgun (WGS) entry which is preliminary data.</text>
</comment>
<proteinExistence type="inferred from homology"/>
<reference evidence="4 5" key="1">
    <citation type="journal article" date="2023" name="Ecotoxicol. Environ. Saf.">
        <title>Mercury remediation potential of mercury-resistant strain Rheinheimera metallidurans sp. nov. isolated from a municipal waste dumping site.</title>
        <authorList>
            <person name="Yadav V."/>
            <person name="Manjhi A."/>
            <person name="Vadakedath N."/>
        </authorList>
    </citation>
    <scope>NUCLEOTIDE SEQUENCE [LARGE SCALE GENOMIC DNA]</scope>
    <source>
        <strain evidence="4 5">E-49</strain>
    </source>
</reference>
<evidence type="ECO:0000256" key="2">
    <source>
        <dbReference type="ARBA" id="ARBA00023002"/>
    </source>
</evidence>